<evidence type="ECO:0000313" key="2">
    <source>
        <dbReference type="Proteomes" id="UP001363035"/>
    </source>
</evidence>
<proteinExistence type="predicted"/>
<organism evidence="1 2">
    <name type="scientific">Sphingobacterium tenebrionis</name>
    <dbReference type="NCBI Taxonomy" id="3111775"/>
    <lineage>
        <taxon>Bacteria</taxon>
        <taxon>Pseudomonadati</taxon>
        <taxon>Bacteroidota</taxon>
        <taxon>Sphingobacteriia</taxon>
        <taxon>Sphingobacteriales</taxon>
        <taxon>Sphingobacteriaceae</taxon>
        <taxon>Sphingobacterium</taxon>
    </lineage>
</organism>
<evidence type="ECO:0000313" key="1">
    <source>
        <dbReference type="EMBL" id="MEI5985914.1"/>
    </source>
</evidence>
<dbReference type="EMBL" id="JAYLLN010000037">
    <property type="protein sequence ID" value="MEI5985914.1"/>
    <property type="molecule type" value="Genomic_DNA"/>
</dbReference>
<name>A0ABU8I863_9SPHI</name>
<comment type="caution">
    <text evidence="1">The sequence shown here is derived from an EMBL/GenBank/DDBJ whole genome shotgun (WGS) entry which is preliminary data.</text>
</comment>
<dbReference type="RefSeq" id="WP_134776568.1">
    <property type="nucleotide sequence ID" value="NZ_JAYLLN010000037.1"/>
</dbReference>
<accession>A0ABU8I863</accession>
<protein>
    <submittedName>
        <fullName evidence="1">Uncharacterized protein</fullName>
    </submittedName>
</protein>
<keyword evidence="2" id="KW-1185">Reference proteome</keyword>
<gene>
    <name evidence="1" type="ORF">VJ786_13495</name>
</gene>
<reference evidence="1 2" key="1">
    <citation type="submission" date="2024-01" db="EMBL/GenBank/DDBJ databases">
        <title>Sphingobacterium tenebrionis sp. nov., a novel endophyte isolated from tenebrio molitor intestines.</title>
        <authorList>
            <person name="Zhang C."/>
        </authorList>
    </citation>
    <scope>NUCLEOTIDE SEQUENCE [LARGE SCALE GENOMIC DNA]</scope>
    <source>
        <strain evidence="1 2">PU5-4</strain>
    </source>
</reference>
<dbReference type="Proteomes" id="UP001363035">
    <property type="component" value="Unassembled WGS sequence"/>
</dbReference>
<sequence>MYKVAGIEAIKEFDNNKVEQFEKNFKKLNPNIITKTISKEQFLTYVEGFGDLYKNDLKQPLQIHYYTNDTLVSFHANCYAKASIGGSLDWNYDGKFDEFIPKTSAQIKENKGLNYILNEFSLPVSKTNNTIIFFWSNLMPKQSMEAFKLIVENSKISTGKSTLITINTDHFFAGEKI</sequence>